<accession>X0SAB1</accession>
<sequence length="80" mass="9490">MRFSEIADHIANRGFVTRELWEDEVVLYWGTDNLPQLARKDGSKFNWHPTLEAIDANDYIILPYFWNGPKDDMRPFEKGM</sequence>
<name>X0SAB1_9ZZZZ</name>
<dbReference type="EMBL" id="BARS01001898">
    <property type="protein sequence ID" value="GAF77953.1"/>
    <property type="molecule type" value="Genomic_DNA"/>
</dbReference>
<protein>
    <submittedName>
        <fullName evidence="1">Uncharacterized protein</fullName>
    </submittedName>
</protein>
<organism evidence="1">
    <name type="scientific">marine sediment metagenome</name>
    <dbReference type="NCBI Taxonomy" id="412755"/>
    <lineage>
        <taxon>unclassified sequences</taxon>
        <taxon>metagenomes</taxon>
        <taxon>ecological metagenomes</taxon>
    </lineage>
</organism>
<gene>
    <name evidence="1" type="ORF">S01H1_03491</name>
</gene>
<dbReference type="AlphaFoldDB" id="X0SAB1"/>
<proteinExistence type="predicted"/>
<evidence type="ECO:0000313" key="1">
    <source>
        <dbReference type="EMBL" id="GAF77953.1"/>
    </source>
</evidence>
<reference evidence="1" key="1">
    <citation type="journal article" date="2014" name="Front. Microbiol.">
        <title>High frequency of phylogenetically diverse reductive dehalogenase-homologous genes in deep subseafloor sedimentary metagenomes.</title>
        <authorList>
            <person name="Kawai M."/>
            <person name="Futagami T."/>
            <person name="Toyoda A."/>
            <person name="Takaki Y."/>
            <person name="Nishi S."/>
            <person name="Hori S."/>
            <person name="Arai W."/>
            <person name="Tsubouchi T."/>
            <person name="Morono Y."/>
            <person name="Uchiyama I."/>
            <person name="Ito T."/>
            <person name="Fujiyama A."/>
            <person name="Inagaki F."/>
            <person name="Takami H."/>
        </authorList>
    </citation>
    <scope>NUCLEOTIDE SEQUENCE</scope>
    <source>
        <strain evidence="1">Expedition CK06-06</strain>
    </source>
</reference>
<comment type="caution">
    <text evidence="1">The sequence shown here is derived from an EMBL/GenBank/DDBJ whole genome shotgun (WGS) entry which is preliminary data.</text>
</comment>